<keyword evidence="2" id="KW-0233">DNA recombination</keyword>
<dbReference type="InterPro" id="IPR011109">
    <property type="entry name" value="DNA_bind_recombinase_dom"/>
</dbReference>
<dbReference type="CDD" id="cd00338">
    <property type="entry name" value="Ser_Recombinase"/>
    <property type="match status" value="1"/>
</dbReference>
<proteinExistence type="predicted"/>
<dbReference type="OrthoDB" id="2290206at2"/>
<feature type="region of interest" description="Disordered" evidence="3">
    <location>
        <begin position="228"/>
        <end position="248"/>
    </location>
</feature>
<dbReference type="GO" id="GO:0003677">
    <property type="term" value="F:DNA binding"/>
    <property type="evidence" value="ECO:0007669"/>
    <property type="project" value="UniProtKB-KW"/>
</dbReference>
<dbReference type="RefSeq" id="WP_143722018.1">
    <property type="nucleotide sequence ID" value="NZ_VKDB01000034.1"/>
</dbReference>
<evidence type="ECO:0000313" key="5">
    <source>
        <dbReference type="EMBL" id="TSA79970.1"/>
    </source>
</evidence>
<sequence>MHAIAYYRVSRQKQAASGLGLEAQQANVAIFARSRGYEVTASFTEVETGTNKRHRPELARALEQARREGAELLIAKLDRLARNVHFVSGLMESKVKFTAVDLPEVDSLTVHILAAVAEQEAKMISTRTRDALQAARARGVKLGTPGNLTPEARLRGAQVRRQRAIDVYKLVSGYIQLLRGQGMSLQKIAARLNAEGHCTVMGKQWQPTQVRNVLLRCAPTSVEGDWDWSDSTPSCVRPARNAASDSVA</sequence>
<dbReference type="InterPro" id="IPR036162">
    <property type="entry name" value="Resolvase-like_N_sf"/>
</dbReference>
<keyword evidence="1" id="KW-0238">DNA-binding</keyword>
<dbReference type="InterPro" id="IPR006119">
    <property type="entry name" value="Resolv_N"/>
</dbReference>
<dbReference type="Pfam" id="PF07508">
    <property type="entry name" value="Recombinase"/>
    <property type="match status" value="1"/>
</dbReference>
<organism evidence="5 6">
    <name type="scientific">Deinococcus detaillensis</name>
    <dbReference type="NCBI Taxonomy" id="2592048"/>
    <lineage>
        <taxon>Bacteria</taxon>
        <taxon>Thermotogati</taxon>
        <taxon>Deinococcota</taxon>
        <taxon>Deinococci</taxon>
        <taxon>Deinococcales</taxon>
        <taxon>Deinococcaceae</taxon>
        <taxon>Deinococcus</taxon>
    </lineage>
</organism>
<reference evidence="5 6" key="1">
    <citation type="submission" date="2019-07" db="EMBL/GenBank/DDBJ databases">
        <title>Deinococcus detaillus sp. nov., isolated from humus soil in Antarctica.</title>
        <authorList>
            <person name="Zhang K."/>
        </authorList>
    </citation>
    <scope>NUCLEOTIDE SEQUENCE [LARGE SCALE GENOMIC DNA]</scope>
    <source>
        <strain evidence="5 6">H1</strain>
    </source>
</reference>
<comment type="caution">
    <text evidence="5">The sequence shown here is derived from an EMBL/GenBank/DDBJ whole genome shotgun (WGS) entry which is preliminary data.</text>
</comment>
<dbReference type="SUPFAM" id="SSF53041">
    <property type="entry name" value="Resolvase-like"/>
    <property type="match status" value="1"/>
</dbReference>
<dbReference type="PROSITE" id="PS51736">
    <property type="entry name" value="RECOMBINASES_3"/>
    <property type="match status" value="1"/>
</dbReference>
<dbReference type="PANTHER" id="PTHR30461:SF2">
    <property type="entry name" value="SERINE RECOMBINASE PINE-RELATED"/>
    <property type="match status" value="1"/>
</dbReference>
<dbReference type="AlphaFoldDB" id="A0A553UIE0"/>
<dbReference type="EMBL" id="VKDB01000034">
    <property type="protein sequence ID" value="TSA79970.1"/>
    <property type="molecule type" value="Genomic_DNA"/>
</dbReference>
<dbReference type="Pfam" id="PF00239">
    <property type="entry name" value="Resolvase"/>
    <property type="match status" value="1"/>
</dbReference>
<name>A0A553UIE0_9DEIO</name>
<evidence type="ECO:0000256" key="2">
    <source>
        <dbReference type="ARBA" id="ARBA00023172"/>
    </source>
</evidence>
<evidence type="ECO:0000313" key="6">
    <source>
        <dbReference type="Proteomes" id="UP000316092"/>
    </source>
</evidence>
<accession>A0A553UIE0</accession>
<keyword evidence="6" id="KW-1185">Reference proteome</keyword>
<protein>
    <submittedName>
        <fullName evidence="5">Resolvase</fullName>
    </submittedName>
</protein>
<dbReference type="PANTHER" id="PTHR30461">
    <property type="entry name" value="DNA-INVERTASE FROM LAMBDOID PROPHAGE"/>
    <property type="match status" value="1"/>
</dbReference>
<dbReference type="GO" id="GO:0000150">
    <property type="term" value="F:DNA strand exchange activity"/>
    <property type="evidence" value="ECO:0007669"/>
    <property type="project" value="InterPro"/>
</dbReference>
<feature type="domain" description="Resolvase/invertase-type recombinase catalytic" evidence="4">
    <location>
        <begin position="2"/>
        <end position="139"/>
    </location>
</feature>
<dbReference type="Gene3D" id="3.40.50.1390">
    <property type="entry name" value="Resolvase, N-terminal catalytic domain"/>
    <property type="match status" value="1"/>
</dbReference>
<gene>
    <name evidence="5" type="ORF">FNU79_17170</name>
</gene>
<evidence type="ECO:0000256" key="1">
    <source>
        <dbReference type="ARBA" id="ARBA00023125"/>
    </source>
</evidence>
<dbReference type="Proteomes" id="UP000316092">
    <property type="component" value="Unassembled WGS sequence"/>
</dbReference>
<evidence type="ECO:0000256" key="3">
    <source>
        <dbReference type="SAM" id="MobiDB-lite"/>
    </source>
</evidence>
<evidence type="ECO:0000259" key="4">
    <source>
        <dbReference type="PROSITE" id="PS51736"/>
    </source>
</evidence>
<dbReference type="InterPro" id="IPR050639">
    <property type="entry name" value="SSR_resolvase"/>
</dbReference>
<dbReference type="SMART" id="SM00857">
    <property type="entry name" value="Resolvase"/>
    <property type="match status" value="1"/>
</dbReference>